<dbReference type="Pfam" id="PF17128">
    <property type="entry name" value="DUF5107"/>
    <property type="match status" value="1"/>
</dbReference>
<organism evidence="4 5">
    <name type="scientific">Lacipirellula parvula</name>
    <dbReference type="NCBI Taxonomy" id="2650471"/>
    <lineage>
        <taxon>Bacteria</taxon>
        <taxon>Pseudomonadati</taxon>
        <taxon>Planctomycetota</taxon>
        <taxon>Planctomycetia</taxon>
        <taxon>Pirellulales</taxon>
        <taxon>Lacipirellulaceae</taxon>
        <taxon>Lacipirellula</taxon>
    </lineage>
</organism>
<evidence type="ECO:0000256" key="1">
    <source>
        <dbReference type="ARBA" id="ARBA00022737"/>
    </source>
</evidence>
<dbReference type="InterPro" id="IPR051012">
    <property type="entry name" value="CellSynth/LPSAsmb/PSIAsmb"/>
</dbReference>
<evidence type="ECO:0000256" key="2">
    <source>
        <dbReference type="ARBA" id="ARBA00022803"/>
    </source>
</evidence>
<dbReference type="InterPro" id="IPR033396">
    <property type="entry name" value="DUF5107"/>
</dbReference>
<feature type="domain" description="DUF5107" evidence="3">
    <location>
        <begin position="45"/>
        <end position="349"/>
    </location>
</feature>
<proteinExistence type="predicted"/>
<dbReference type="InterPro" id="IPR019734">
    <property type="entry name" value="TPR_rpt"/>
</dbReference>
<dbReference type="Pfam" id="PF13432">
    <property type="entry name" value="TPR_16"/>
    <property type="match status" value="3"/>
</dbReference>
<gene>
    <name evidence="4" type="ORF">PLANPX_2943</name>
</gene>
<keyword evidence="1" id="KW-0677">Repeat</keyword>
<dbReference type="PANTHER" id="PTHR45586:SF1">
    <property type="entry name" value="LIPOPOLYSACCHARIDE ASSEMBLY PROTEIN B"/>
    <property type="match status" value="1"/>
</dbReference>
<dbReference type="PANTHER" id="PTHR45586">
    <property type="entry name" value="TPR REPEAT-CONTAINING PROTEIN PA4667"/>
    <property type="match status" value="1"/>
</dbReference>
<dbReference type="AlphaFoldDB" id="A0A5K7XEN0"/>
<sequence>MPENFNSCDVRAWREQVAIPTYAVGEPELNPCFLEKRVYQGSSGAVYPYPVIESVSNEKRLRTYDAIFLENQYLKIMILPELGGRVQMALDKTNDYHFVYYNRVIKPALVGLAGPWISGGIEFNWPQHHRPSTFHPVDAQIVQNDDGSSTVWCSEIDRMAGTKGMHGLTLHPDKAYLEVRVRLFNRTSLPQTFLWWANPAVQANDDHQSVFPPDVTAVMDHGKRDVSKFPIATGTYYKVDYSPGTDISRYRNIPVPTSFMAYRSDYDFVGSYDHGRQAGLLHVASHHIAPGKKQWTWGCGEFGRAWDRQLTDEDGPYVELMCGAFTDNQPDFSWLAPGEEKSFSQYFMPYKGVGLVKNATVDAAVGLERAGDIATVRVYATAIFLQARLVLHRGSTTLIDERVDLSPWAYREFSAVTSADATAPLNAAVYDQAGRKLVCYSPQPIDASVPASAIAIESPRALDSVEALYLAGVHLEQYRHPTRDPEGYYREGLRREPTDIRCNIGLGKLLLRRGLYSDATNVFRAAIRQATHHNPNPADGEAFYLLGLTLVAQGEHQLAESAFYKATWNAEQKAPAYFQLARLAMRRRQWLEARELLQECLANNQRHHQAIHLLVVALRHLGESAAAAELAAEGLGREPFNVGVRYEMENALPELCGDYQYACQSEHGLVELAHDYAHAGLYVDAAGVLTKYLESTHDRFHSAMTLYHAARYSQFASNTAPADALRKRASDVPRSGFFPHTLEDLAALEWVVTERDSDFRAWCDLGNLLYSKRRYEEAISCWERSAVGSDQQNLRRISRRRAAIWRSPISTSDAIISLRRHRSPKHSN</sequence>
<protein>
    <recommendedName>
        <fullName evidence="3">DUF5107 domain-containing protein</fullName>
    </recommendedName>
</protein>
<evidence type="ECO:0000259" key="3">
    <source>
        <dbReference type="Pfam" id="PF17128"/>
    </source>
</evidence>
<dbReference type="SUPFAM" id="SSF48452">
    <property type="entry name" value="TPR-like"/>
    <property type="match status" value="2"/>
</dbReference>
<dbReference type="SMART" id="SM00028">
    <property type="entry name" value="TPR"/>
    <property type="match status" value="4"/>
</dbReference>
<dbReference type="Gene3D" id="1.25.40.10">
    <property type="entry name" value="Tetratricopeptide repeat domain"/>
    <property type="match status" value="2"/>
</dbReference>
<dbReference type="InterPro" id="IPR011990">
    <property type="entry name" value="TPR-like_helical_dom_sf"/>
</dbReference>
<keyword evidence="5" id="KW-1185">Reference proteome</keyword>
<keyword evidence="2" id="KW-0802">TPR repeat</keyword>
<name>A0A5K7XEN0_9BACT</name>
<dbReference type="EMBL" id="AP021861">
    <property type="protein sequence ID" value="BBO33331.1"/>
    <property type="molecule type" value="Genomic_DNA"/>
</dbReference>
<evidence type="ECO:0000313" key="4">
    <source>
        <dbReference type="EMBL" id="BBO33331.1"/>
    </source>
</evidence>
<evidence type="ECO:0000313" key="5">
    <source>
        <dbReference type="Proteomes" id="UP000326837"/>
    </source>
</evidence>
<dbReference type="Proteomes" id="UP000326837">
    <property type="component" value="Chromosome"/>
</dbReference>
<dbReference type="KEGG" id="lpav:PLANPX_2943"/>
<dbReference type="RefSeq" id="WP_232536389.1">
    <property type="nucleotide sequence ID" value="NZ_AP021861.1"/>
</dbReference>
<accession>A0A5K7XEN0</accession>
<reference evidence="5" key="1">
    <citation type="submission" date="2019-10" db="EMBL/GenBank/DDBJ databases">
        <title>Lacipirellula parvula gen. nov., sp. nov., representing a lineage of planctomycetes widespread in freshwater anoxic habitats, and description of the family Lacipirellulaceae.</title>
        <authorList>
            <person name="Dedysh S.N."/>
            <person name="Kulichevskaya I.S."/>
            <person name="Beletsky A.V."/>
            <person name="Rakitin A.L."/>
            <person name="Mardanov A.V."/>
            <person name="Ivanova A.A."/>
            <person name="Saltykova V.X."/>
            <person name="Rijpstra W.I.C."/>
            <person name="Sinninghe Damste J.S."/>
            <person name="Ravin N.V."/>
        </authorList>
    </citation>
    <scope>NUCLEOTIDE SEQUENCE [LARGE SCALE GENOMIC DNA]</scope>
    <source>
        <strain evidence="5">PX69</strain>
    </source>
</reference>